<feature type="chain" id="PRO_5021508716" description="Secreted protein" evidence="1">
    <location>
        <begin position="31"/>
        <end position="256"/>
    </location>
</feature>
<sequence>MKAMLLTKFSKWCMLLLLSLSTLDVERLAAVRGVLRSMKVRISELVRVLGTNTAWPSLSCRAISSTIDLVSPKRKNCCSVAISSSNVIMAHRSSTFPATSCRQGRRNERSRMIQERRQGLYMSSMLSSSLELIPSPRAQRGEKCGWVRLDPVALYGPAATVQKSQLCSRIPAQVMAGSQRWHIPIQRRGVLILLRPRNATTGRAASSTIPSFHLTGGEEGDKANTAAGLLPPVGPGCVRGKRKDVGGTGAVQPLLP</sequence>
<protein>
    <recommendedName>
        <fullName evidence="4">Secreted protein</fullName>
    </recommendedName>
</protein>
<dbReference type="AlphaFoldDB" id="A0A4Z2H8U9"/>
<accession>A0A4Z2H8U9</accession>
<organism evidence="2 3">
    <name type="scientific">Liparis tanakae</name>
    <name type="common">Tanaka's snailfish</name>
    <dbReference type="NCBI Taxonomy" id="230148"/>
    <lineage>
        <taxon>Eukaryota</taxon>
        <taxon>Metazoa</taxon>
        <taxon>Chordata</taxon>
        <taxon>Craniata</taxon>
        <taxon>Vertebrata</taxon>
        <taxon>Euteleostomi</taxon>
        <taxon>Actinopterygii</taxon>
        <taxon>Neopterygii</taxon>
        <taxon>Teleostei</taxon>
        <taxon>Neoteleostei</taxon>
        <taxon>Acanthomorphata</taxon>
        <taxon>Eupercaria</taxon>
        <taxon>Perciformes</taxon>
        <taxon>Cottioidei</taxon>
        <taxon>Cottales</taxon>
        <taxon>Liparidae</taxon>
        <taxon>Liparis</taxon>
    </lineage>
</organism>
<keyword evidence="3" id="KW-1185">Reference proteome</keyword>
<evidence type="ECO:0008006" key="4">
    <source>
        <dbReference type="Google" id="ProtNLM"/>
    </source>
</evidence>
<reference evidence="2 3" key="1">
    <citation type="submission" date="2019-03" db="EMBL/GenBank/DDBJ databases">
        <title>First draft genome of Liparis tanakae, snailfish: a comprehensive survey of snailfish specific genes.</title>
        <authorList>
            <person name="Kim W."/>
            <person name="Song I."/>
            <person name="Jeong J.-H."/>
            <person name="Kim D."/>
            <person name="Kim S."/>
            <person name="Ryu S."/>
            <person name="Song J.Y."/>
            <person name="Lee S.K."/>
        </authorList>
    </citation>
    <scope>NUCLEOTIDE SEQUENCE [LARGE SCALE GENOMIC DNA]</scope>
    <source>
        <tissue evidence="2">Muscle</tissue>
    </source>
</reference>
<feature type="signal peptide" evidence="1">
    <location>
        <begin position="1"/>
        <end position="30"/>
    </location>
</feature>
<dbReference type="EMBL" id="SRLO01000311">
    <property type="protein sequence ID" value="TNN61685.1"/>
    <property type="molecule type" value="Genomic_DNA"/>
</dbReference>
<comment type="caution">
    <text evidence="2">The sequence shown here is derived from an EMBL/GenBank/DDBJ whole genome shotgun (WGS) entry which is preliminary data.</text>
</comment>
<proteinExistence type="predicted"/>
<evidence type="ECO:0000313" key="2">
    <source>
        <dbReference type="EMBL" id="TNN61685.1"/>
    </source>
</evidence>
<dbReference type="Proteomes" id="UP000314294">
    <property type="component" value="Unassembled WGS sequence"/>
</dbReference>
<evidence type="ECO:0000256" key="1">
    <source>
        <dbReference type="SAM" id="SignalP"/>
    </source>
</evidence>
<gene>
    <name evidence="2" type="ORF">EYF80_028115</name>
</gene>
<keyword evidence="1" id="KW-0732">Signal</keyword>
<evidence type="ECO:0000313" key="3">
    <source>
        <dbReference type="Proteomes" id="UP000314294"/>
    </source>
</evidence>
<name>A0A4Z2H8U9_9TELE</name>